<comment type="caution">
    <text evidence="1">The sequence shown here is derived from an EMBL/GenBank/DDBJ whole genome shotgun (WGS) entry which is preliminary data.</text>
</comment>
<name>X1DYZ7_9ZZZZ</name>
<proteinExistence type="predicted"/>
<reference evidence="1" key="1">
    <citation type="journal article" date="2014" name="Front. Microbiol.">
        <title>High frequency of phylogenetically diverse reductive dehalogenase-homologous genes in deep subseafloor sedimentary metagenomes.</title>
        <authorList>
            <person name="Kawai M."/>
            <person name="Futagami T."/>
            <person name="Toyoda A."/>
            <person name="Takaki Y."/>
            <person name="Nishi S."/>
            <person name="Hori S."/>
            <person name="Arai W."/>
            <person name="Tsubouchi T."/>
            <person name="Morono Y."/>
            <person name="Uchiyama I."/>
            <person name="Ito T."/>
            <person name="Fujiyama A."/>
            <person name="Inagaki F."/>
            <person name="Takami H."/>
        </authorList>
    </citation>
    <scope>NUCLEOTIDE SEQUENCE</scope>
    <source>
        <strain evidence="1">Expedition CK06-06</strain>
    </source>
</reference>
<protein>
    <submittedName>
        <fullName evidence="1">Uncharacterized protein</fullName>
    </submittedName>
</protein>
<dbReference type="AlphaFoldDB" id="X1DYZ7"/>
<organism evidence="1">
    <name type="scientific">marine sediment metagenome</name>
    <dbReference type="NCBI Taxonomy" id="412755"/>
    <lineage>
        <taxon>unclassified sequences</taxon>
        <taxon>metagenomes</taxon>
        <taxon>ecological metagenomes</taxon>
    </lineage>
</organism>
<dbReference type="EMBL" id="BARU01005069">
    <property type="protein sequence ID" value="GAH26256.1"/>
    <property type="molecule type" value="Genomic_DNA"/>
</dbReference>
<evidence type="ECO:0000313" key="1">
    <source>
        <dbReference type="EMBL" id="GAH26256.1"/>
    </source>
</evidence>
<gene>
    <name evidence="1" type="ORF">S03H2_09741</name>
</gene>
<sequence length="39" mass="4137">MFGLIGTALGIGIMARVATGVCYFFLDGTTLGHYLSIQK</sequence>
<accession>X1DYZ7</accession>